<dbReference type="EMBL" id="CP021059">
    <property type="protein sequence ID" value="ARQ07482.1"/>
    <property type="molecule type" value="Genomic_DNA"/>
</dbReference>
<dbReference type="KEGG" id="mcak:MCCS_18530"/>
<dbReference type="GO" id="GO:0016787">
    <property type="term" value="F:hydrolase activity"/>
    <property type="evidence" value="ECO:0007669"/>
    <property type="project" value="UniProtKB-KW"/>
</dbReference>
<evidence type="ECO:0000313" key="2">
    <source>
        <dbReference type="EMBL" id="ARQ07482.1"/>
    </source>
</evidence>
<dbReference type="RefSeq" id="WP_086043036.1">
    <property type="nucleotide sequence ID" value="NZ_CBCRZA010000004.1"/>
</dbReference>
<dbReference type="AlphaFoldDB" id="A0A1W7AD10"/>
<dbReference type="SUPFAM" id="SSF53474">
    <property type="entry name" value="alpha/beta-Hydrolases"/>
    <property type="match status" value="1"/>
</dbReference>
<dbReference type="InterPro" id="IPR022742">
    <property type="entry name" value="Hydrolase_4"/>
</dbReference>
<dbReference type="InterPro" id="IPR051044">
    <property type="entry name" value="MAG_DAG_Lipase"/>
</dbReference>
<dbReference type="PANTHER" id="PTHR11614">
    <property type="entry name" value="PHOSPHOLIPASE-RELATED"/>
    <property type="match status" value="1"/>
</dbReference>
<dbReference type="OrthoDB" id="9806902at2"/>
<accession>A0A1W7AD10</accession>
<evidence type="ECO:0000259" key="1">
    <source>
        <dbReference type="Pfam" id="PF12146"/>
    </source>
</evidence>
<name>A0A1W7AD10_9STAP</name>
<evidence type="ECO:0000313" key="3">
    <source>
        <dbReference type="Proteomes" id="UP000194154"/>
    </source>
</evidence>
<dbReference type="Gene3D" id="3.40.50.1820">
    <property type="entry name" value="alpha/beta hydrolase"/>
    <property type="match status" value="1"/>
</dbReference>
<sequence>MWKWETERTPKGVVVIVHNLLEHHGRYAWFITRLRRDGYHVIMGDLPGQGQTSRVNRGHIESFDVYREKVLEWIEVAEEYHMPVFLIGVGLGGLIVTNLLENVDLKLEGVVLLSPLFGFQNTVTTRKNFLASGLSSISKEAKFDMNIPLEDLTRVQANIDELKKDTLMVQKVSFNLYKSIIESMKATMEQIHKIGDVPLMIMFSDADRVADVDQIKLFTKEVKTSEIYIKNWRTLYHELHNEPERDNVLYYVESFMNNRMNYIGLITEDSGIQ</sequence>
<dbReference type="EC" id="3.1.1.-" evidence="2"/>
<gene>
    <name evidence="2" type="primary">ytpA</name>
    <name evidence="2" type="ORF">MCCS_18530</name>
</gene>
<proteinExistence type="predicted"/>
<protein>
    <submittedName>
        <fullName evidence="2">Phospholipase YtpA</fullName>
        <ecNumber evidence="2">3.1.1.-</ecNumber>
    </submittedName>
</protein>
<dbReference type="GeneID" id="35295948"/>
<dbReference type="InterPro" id="IPR029058">
    <property type="entry name" value="AB_hydrolase_fold"/>
</dbReference>
<dbReference type="STRING" id="1855823.MCCS_18530"/>
<keyword evidence="2" id="KW-0378">Hydrolase</keyword>
<reference evidence="2 3" key="1">
    <citation type="journal article" date="2017" name="Int. J. Syst. Evol. Microbiol.">
        <title>Macrococcus canis sp. nov., a skin bacterium associated with infections in dogs.</title>
        <authorList>
            <person name="Gobeli Brawand S."/>
            <person name="Cotting K."/>
            <person name="Gomez-Sanz E."/>
            <person name="Collaud A."/>
            <person name="Thomann A."/>
            <person name="Brodard I."/>
            <person name="Rodriguez-Campos S."/>
            <person name="Strauss C."/>
            <person name="Perreten V."/>
        </authorList>
    </citation>
    <scope>NUCLEOTIDE SEQUENCE [LARGE SCALE GENOMIC DNA]</scope>
    <source>
        <strain evidence="2 3">KM45013</strain>
    </source>
</reference>
<feature type="domain" description="Serine aminopeptidase S33" evidence="1">
    <location>
        <begin position="9"/>
        <end position="244"/>
    </location>
</feature>
<keyword evidence="3" id="KW-1185">Reference proteome</keyword>
<dbReference type="Pfam" id="PF12146">
    <property type="entry name" value="Hydrolase_4"/>
    <property type="match status" value="1"/>
</dbReference>
<organism evidence="2 3">
    <name type="scientific">Macrococcoides canis</name>
    <dbReference type="NCBI Taxonomy" id="1855823"/>
    <lineage>
        <taxon>Bacteria</taxon>
        <taxon>Bacillati</taxon>
        <taxon>Bacillota</taxon>
        <taxon>Bacilli</taxon>
        <taxon>Bacillales</taxon>
        <taxon>Staphylococcaceae</taxon>
        <taxon>Macrococcoides</taxon>
    </lineage>
</organism>
<dbReference type="Proteomes" id="UP000194154">
    <property type="component" value="Chromosome"/>
</dbReference>